<keyword evidence="2" id="KW-0812">Transmembrane</keyword>
<keyword evidence="4" id="KW-1185">Reference proteome</keyword>
<keyword evidence="2" id="KW-0472">Membrane</keyword>
<dbReference type="EMBL" id="BAAAQD010000040">
    <property type="protein sequence ID" value="GAA1568576.1"/>
    <property type="molecule type" value="Genomic_DNA"/>
</dbReference>
<reference evidence="3 4" key="1">
    <citation type="journal article" date="2019" name="Int. J. Syst. Evol. Microbiol.">
        <title>The Global Catalogue of Microorganisms (GCM) 10K type strain sequencing project: providing services to taxonomists for standard genome sequencing and annotation.</title>
        <authorList>
            <consortium name="The Broad Institute Genomics Platform"/>
            <consortium name="The Broad Institute Genome Sequencing Center for Infectious Disease"/>
            <person name="Wu L."/>
            <person name="Ma J."/>
        </authorList>
    </citation>
    <scope>NUCLEOTIDE SEQUENCE [LARGE SCALE GENOMIC DNA]</scope>
    <source>
        <strain evidence="3 4">JCM 15933</strain>
    </source>
</reference>
<protein>
    <submittedName>
        <fullName evidence="3">Uncharacterized protein</fullName>
    </submittedName>
</protein>
<sequence>MTEGRHHRRRDDDHAEDGIYFPPPREVPRSRTAPQVRPVAPSPWAPTTPDRQAPEIPPAPPPGTPPPARQPPPRRRAGDTHPPEAPVYYARASNWTVRPSPWATTEGDELLDEDTYAPAGVMPPPPPVRPNRKNQEKAQKATKATAAAVPMQRPAKEQKPLQQPLEQAPTPQTTQTAQAAQTAQATQVAPPPGRMSSTTAWWIAVGVVVVALAVAAGVLVGLNLARRGSPSGAAGAPASAMAEIFLAAHAPSQADVG</sequence>
<proteinExistence type="predicted"/>
<evidence type="ECO:0000313" key="3">
    <source>
        <dbReference type="EMBL" id="GAA1568576.1"/>
    </source>
</evidence>
<feature type="compositionally biased region" description="Low complexity" evidence="1">
    <location>
        <begin position="160"/>
        <end position="188"/>
    </location>
</feature>
<feature type="region of interest" description="Disordered" evidence="1">
    <location>
        <begin position="1"/>
        <end position="195"/>
    </location>
</feature>
<dbReference type="Proteomes" id="UP001501470">
    <property type="component" value="Unassembled WGS sequence"/>
</dbReference>
<name>A0ABN2D3Q3_9ACTN</name>
<accession>A0ABN2D3Q3</accession>
<evidence type="ECO:0000313" key="4">
    <source>
        <dbReference type="Proteomes" id="UP001501470"/>
    </source>
</evidence>
<feature type="transmembrane region" description="Helical" evidence="2">
    <location>
        <begin position="200"/>
        <end position="222"/>
    </location>
</feature>
<keyword evidence="2" id="KW-1133">Transmembrane helix</keyword>
<organism evidence="3 4">
    <name type="scientific">Dactylosporangium maewongense</name>
    <dbReference type="NCBI Taxonomy" id="634393"/>
    <lineage>
        <taxon>Bacteria</taxon>
        <taxon>Bacillati</taxon>
        <taxon>Actinomycetota</taxon>
        <taxon>Actinomycetes</taxon>
        <taxon>Micromonosporales</taxon>
        <taxon>Micromonosporaceae</taxon>
        <taxon>Dactylosporangium</taxon>
    </lineage>
</organism>
<comment type="caution">
    <text evidence="3">The sequence shown here is derived from an EMBL/GenBank/DDBJ whole genome shotgun (WGS) entry which is preliminary data.</text>
</comment>
<evidence type="ECO:0000256" key="1">
    <source>
        <dbReference type="SAM" id="MobiDB-lite"/>
    </source>
</evidence>
<evidence type="ECO:0000256" key="2">
    <source>
        <dbReference type="SAM" id="Phobius"/>
    </source>
</evidence>
<feature type="compositionally biased region" description="Pro residues" evidence="1">
    <location>
        <begin position="55"/>
        <end position="71"/>
    </location>
</feature>
<feature type="compositionally biased region" description="Acidic residues" evidence="1">
    <location>
        <begin position="106"/>
        <end position="115"/>
    </location>
</feature>
<gene>
    <name evidence="3" type="ORF">GCM10009827_107880</name>
</gene>